<evidence type="ECO:0000313" key="5">
    <source>
        <dbReference type="EMBL" id="SEH00106.1"/>
    </source>
</evidence>
<proteinExistence type="predicted"/>
<accession>A0A1H6ESX1</accession>
<dbReference type="Pfam" id="PF00005">
    <property type="entry name" value="ABC_tran"/>
    <property type="match status" value="1"/>
</dbReference>
<dbReference type="PANTHER" id="PTHR42939:SF1">
    <property type="entry name" value="ABC TRANSPORTER ATP-BINDING PROTEIN ALBC-RELATED"/>
    <property type="match status" value="1"/>
</dbReference>
<evidence type="ECO:0000256" key="2">
    <source>
        <dbReference type="ARBA" id="ARBA00022741"/>
    </source>
</evidence>
<dbReference type="PROSITE" id="PS50893">
    <property type="entry name" value="ABC_TRANSPORTER_2"/>
    <property type="match status" value="1"/>
</dbReference>
<dbReference type="InterPro" id="IPR051782">
    <property type="entry name" value="ABC_Transporter_VariousFunc"/>
</dbReference>
<dbReference type="GO" id="GO:0005524">
    <property type="term" value="F:ATP binding"/>
    <property type="evidence" value="ECO:0007669"/>
    <property type="project" value="UniProtKB-KW"/>
</dbReference>
<dbReference type="PANTHER" id="PTHR42939">
    <property type="entry name" value="ABC TRANSPORTER ATP-BINDING PROTEIN ALBC-RELATED"/>
    <property type="match status" value="1"/>
</dbReference>
<dbReference type="OrthoDB" id="9804819at2"/>
<dbReference type="SMART" id="SM00382">
    <property type="entry name" value="AAA"/>
    <property type="match status" value="1"/>
</dbReference>
<keyword evidence="2" id="KW-0547">Nucleotide-binding</keyword>
<gene>
    <name evidence="5" type="ORF">SAMN05444920_11585</name>
</gene>
<organism evidence="5 6">
    <name type="scientific">Nonomuraea solani</name>
    <dbReference type="NCBI Taxonomy" id="1144553"/>
    <lineage>
        <taxon>Bacteria</taxon>
        <taxon>Bacillati</taxon>
        <taxon>Actinomycetota</taxon>
        <taxon>Actinomycetes</taxon>
        <taxon>Streptosporangiales</taxon>
        <taxon>Streptosporangiaceae</taxon>
        <taxon>Nonomuraea</taxon>
    </lineage>
</organism>
<dbReference type="InterPro" id="IPR003593">
    <property type="entry name" value="AAA+_ATPase"/>
</dbReference>
<evidence type="ECO:0000256" key="3">
    <source>
        <dbReference type="ARBA" id="ARBA00022840"/>
    </source>
</evidence>
<evidence type="ECO:0000256" key="1">
    <source>
        <dbReference type="ARBA" id="ARBA00022448"/>
    </source>
</evidence>
<dbReference type="InterPro" id="IPR027417">
    <property type="entry name" value="P-loop_NTPase"/>
</dbReference>
<dbReference type="InterPro" id="IPR003439">
    <property type="entry name" value="ABC_transporter-like_ATP-bd"/>
</dbReference>
<keyword evidence="3 5" id="KW-0067">ATP-binding</keyword>
<dbReference type="CDD" id="cd03230">
    <property type="entry name" value="ABC_DR_subfamily_A"/>
    <property type="match status" value="1"/>
</dbReference>
<dbReference type="Gene3D" id="3.40.50.300">
    <property type="entry name" value="P-loop containing nucleotide triphosphate hydrolases"/>
    <property type="match status" value="1"/>
</dbReference>
<dbReference type="RefSeq" id="WP_103961279.1">
    <property type="nucleotide sequence ID" value="NZ_FNVT01000015.1"/>
</dbReference>
<feature type="domain" description="ABC transporter" evidence="4">
    <location>
        <begin position="5"/>
        <end position="219"/>
    </location>
</feature>
<protein>
    <submittedName>
        <fullName evidence="5">ABC-2 type transport system ATP-binding protein</fullName>
    </submittedName>
</protein>
<dbReference type="Proteomes" id="UP000236732">
    <property type="component" value="Unassembled WGS sequence"/>
</dbReference>
<reference evidence="5 6" key="1">
    <citation type="submission" date="2016-10" db="EMBL/GenBank/DDBJ databases">
        <authorList>
            <person name="de Groot N.N."/>
        </authorList>
    </citation>
    <scope>NUCLEOTIDE SEQUENCE [LARGE SCALE GENOMIC DNA]</scope>
    <source>
        <strain evidence="5 6">CGMCC 4.7037</strain>
    </source>
</reference>
<sequence length="281" mass="30047">MRPVFEVTGLGVRYRRSWALRDCSLAVPAGRVAALVGPNGAGKTTLMHAAVGLLRPTRGQARVSGEVAFVAQDKPLYDSFTVAEMLSFGRRMNDRWDGEAAADRLGRLGVALDRKVSRLSGGQRAQVAITMALAGRPDLLVLDEPLANLDPLARHDVMRTIMAEVANRELTVLLSSHVVSDLEETCDWLVVLNGGRLQVSGDIEELLDGHLVLTGPEEASAAGTHVVGASRTGRQVSMLVRGAPPHDPRWQARRPGLDELVMGYLRSPESAALPGLTGVGA</sequence>
<dbReference type="AlphaFoldDB" id="A0A1H6ESX1"/>
<dbReference type="GO" id="GO:0016887">
    <property type="term" value="F:ATP hydrolysis activity"/>
    <property type="evidence" value="ECO:0007669"/>
    <property type="project" value="InterPro"/>
</dbReference>
<name>A0A1H6ESX1_9ACTN</name>
<dbReference type="EMBL" id="FNVT01000015">
    <property type="protein sequence ID" value="SEH00106.1"/>
    <property type="molecule type" value="Genomic_DNA"/>
</dbReference>
<dbReference type="SUPFAM" id="SSF52540">
    <property type="entry name" value="P-loop containing nucleoside triphosphate hydrolases"/>
    <property type="match status" value="1"/>
</dbReference>
<keyword evidence="1" id="KW-0813">Transport</keyword>
<evidence type="ECO:0000313" key="6">
    <source>
        <dbReference type="Proteomes" id="UP000236732"/>
    </source>
</evidence>
<evidence type="ECO:0000259" key="4">
    <source>
        <dbReference type="PROSITE" id="PS50893"/>
    </source>
</evidence>
<keyword evidence="6" id="KW-1185">Reference proteome</keyword>